<sequence>MPPSSFEYSLIGLKAGNPYLEVLRDEHGRPVLGSDGDYCVTESSHRLQRRALEKFCQLYPPMTHLPEQLPPELWNPIFSDKGGYLLHYGFKITKEQANECLVRLELKRSIKSRVLDVAIICDYINSNTEGFSGFEVDVEAIADPDLFETKVVTLYSNLREGLDWFRRPYDEDRKRQVIDRVAEVLSPFTQQTEPFWYWDVFHSPDFQLDWSKSDPPAWDVTAE</sequence>
<dbReference type="OrthoDB" id="2747517at2759"/>
<accession>A0A1Y2IZ43</accession>
<dbReference type="AlphaFoldDB" id="A0A1Y2IZ43"/>
<keyword evidence="2" id="KW-1185">Reference proteome</keyword>
<evidence type="ECO:0000313" key="1">
    <source>
        <dbReference type="EMBL" id="OSD05242.1"/>
    </source>
</evidence>
<reference evidence="1 2" key="1">
    <citation type="journal article" date="2015" name="Biotechnol. Biofuels">
        <title>Enhanced degradation of softwood versus hardwood by the white-rot fungus Pycnoporus coccineus.</title>
        <authorList>
            <person name="Couturier M."/>
            <person name="Navarro D."/>
            <person name="Chevret D."/>
            <person name="Henrissat B."/>
            <person name="Piumi F."/>
            <person name="Ruiz-Duenas F.J."/>
            <person name="Martinez A.T."/>
            <person name="Grigoriev I.V."/>
            <person name="Riley R."/>
            <person name="Lipzen A."/>
            <person name="Berrin J.G."/>
            <person name="Master E.R."/>
            <person name="Rosso M.N."/>
        </authorList>
    </citation>
    <scope>NUCLEOTIDE SEQUENCE [LARGE SCALE GENOMIC DNA]</scope>
    <source>
        <strain evidence="1 2">BRFM310</strain>
    </source>
</reference>
<protein>
    <submittedName>
        <fullName evidence="1">Uncharacterized protein</fullName>
    </submittedName>
</protein>
<dbReference type="STRING" id="1353009.A0A1Y2IZ43"/>
<dbReference type="EMBL" id="KZ084094">
    <property type="protein sequence ID" value="OSD05242.1"/>
    <property type="molecule type" value="Genomic_DNA"/>
</dbReference>
<evidence type="ECO:0000313" key="2">
    <source>
        <dbReference type="Proteomes" id="UP000193067"/>
    </source>
</evidence>
<gene>
    <name evidence="1" type="ORF">PYCCODRAFT_1465654</name>
</gene>
<dbReference type="Proteomes" id="UP000193067">
    <property type="component" value="Unassembled WGS sequence"/>
</dbReference>
<name>A0A1Y2IZ43_TRAC3</name>
<proteinExistence type="predicted"/>
<organism evidence="1 2">
    <name type="scientific">Trametes coccinea (strain BRFM310)</name>
    <name type="common">Pycnoporus coccineus</name>
    <dbReference type="NCBI Taxonomy" id="1353009"/>
    <lineage>
        <taxon>Eukaryota</taxon>
        <taxon>Fungi</taxon>
        <taxon>Dikarya</taxon>
        <taxon>Basidiomycota</taxon>
        <taxon>Agaricomycotina</taxon>
        <taxon>Agaricomycetes</taxon>
        <taxon>Polyporales</taxon>
        <taxon>Polyporaceae</taxon>
        <taxon>Trametes</taxon>
    </lineage>
</organism>